<organism evidence="4 5">
    <name type="scientific">Thermus oshimai JL-2</name>
    <dbReference type="NCBI Taxonomy" id="751945"/>
    <lineage>
        <taxon>Bacteria</taxon>
        <taxon>Thermotogati</taxon>
        <taxon>Deinococcota</taxon>
        <taxon>Deinococci</taxon>
        <taxon>Thermales</taxon>
        <taxon>Thermaceae</taxon>
        <taxon>Thermus</taxon>
    </lineage>
</organism>
<dbReference type="HOGENOM" id="CLU_313931_0_0_0"/>
<dbReference type="Gene3D" id="2.60.40.10">
    <property type="entry name" value="Immunoglobulins"/>
    <property type="match status" value="1"/>
</dbReference>
<evidence type="ECO:0000256" key="2">
    <source>
        <dbReference type="SAM" id="SignalP"/>
    </source>
</evidence>
<protein>
    <submittedName>
        <fullName evidence="4">Conserved repeat protein</fullName>
    </submittedName>
</protein>
<keyword evidence="2" id="KW-0732">Signal</keyword>
<dbReference type="InterPro" id="IPR051172">
    <property type="entry name" value="Chlamydia_OmcB"/>
</dbReference>
<dbReference type="AlphaFoldDB" id="K7R4Q1"/>
<dbReference type="InterPro" id="IPR013783">
    <property type="entry name" value="Ig-like_fold"/>
</dbReference>
<gene>
    <name evidence="4" type="ORF">Theos_0848</name>
</gene>
<feature type="domain" description="DUF11" evidence="3">
    <location>
        <begin position="437"/>
        <end position="547"/>
    </location>
</feature>
<feature type="signal peptide" evidence="2">
    <location>
        <begin position="1"/>
        <end position="20"/>
    </location>
</feature>
<evidence type="ECO:0000259" key="3">
    <source>
        <dbReference type="Pfam" id="PF01345"/>
    </source>
</evidence>
<evidence type="ECO:0000256" key="1">
    <source>
        <dbReference type="SAM" id="MobiDB-lite"/>
    </source>
</evidence>
<accession>K7R4Q1</accession>
<dbReference type="OrthoDB" id="28717at2"/>
<dbReference type="PANTHER" id="PTHR34819:SF3">
    <property type="entry name" value="CELL SURFACE PROTEIN"/>
    <property type="match status" value="1"/>
</dbReference>
<proteinExistence type="predicted"/>
<evidence type="ECO:0000313" key="5">
    <source>
        <dbReference type="Proteomes" id="UP000000211"/>
    </source>
</evidence>
<dbReference type="PATRIC" id="fig|751945.3.peg.837"/>
<dbReference type="PANTHER" id="PTHR34819">
    <property type="entry name" value="LARGE CYSTEINE-RICH PERIPLASMIC PROTEIN OMCB"/>
    <property type="match status" value="1"/>
</dbReference>
<dbReference type="InterPro" id="IPR001434">
    <property type="entry name" value="OmcB-like_DUF11"/>
</dbReference>
<dbReference type="InterPro" id="IPR047589">
    <property type="entry name" value="DUF11_rpt"/>
</dbReference>
<feature type="region of interest" description="Disordered" evidence="1">
    <location>
        <begin position="311"/>
        <end position="338"/>
    </location>
</feature>
<sequence>MRTLALLPILLSLAMAMTPAGTVIRNQAQGWVGGEVYLSNPVETVVQALCVPLLSPNGTQAAPGQRATVLPGGFSYLVYRLQNAGNDTFTFNLNVALAGDFAPAGVRLVLDRNGNGLPDPGENEVASVTLAPGEGAGLVLEVQAPPDASGTLLLSPVATCPGGEDRENWAAVEVAQAALSLLKSVVPGRVLPGEEATFSLEVRNLSPVTVPVRVEDPLGGLSGLAYVPGSASATRGTVEYYDGAAWRPTEPPTVSGLALVVDLPPGGSARLTFRVRALADAPPGVRTNRATARGGGAQAQGEAPVEVLPLHRHHLGPGGNPKALPGGEGSPDDEQRARTLQGQPSCFPHTLLNEGTVEDRYRIEAILPPGVSLALGRNGLPLDQPILLRPGEALDFEACVLAQDAGTFRLELVARSLGSGTLNRTWDILEAVPADALSLTKEATPPPGTTLKPGDEITYTLRIQNRYAPLTGAVVEDPLPEGVEFLEAPGGTYDPATHTVRFLLDPLPLGETVLTVRVRVKNVPDDTLLLNRFTLRSRETPNPLPSNPVEHPVFGVNLLLRKGAAPEVARLGEVLTYRLEVVNPSQAPLTVRLVDTPDPALRYLPGSARIQADCQGEGVALEPREEGGSFVWEGLSLRGGGRLCVVYKMRVERVSRAELRNIAQAFGLSAQGAAVASAQVQALVRTLQPLEEKALLVGRVYLDLDEDGRYTPGRDLPLKGARLLLANGWQTLTDEGGRYAFRDLRPGPYQVMLDPASAPFPPLPHLEALGEGYRRGVQVFGLTQADFPLKAPKGTVKVERSTELRFGPLYLEKRLVQVGNEAWVHILLKAQTPLPEFSLRDSEEVFSVEVLEGERELTLPYRGEFTDPEVRWRYP</sequence>
<dbReference type="Proteomes" id="UP000000211">
    <property type="component" value="Chromosome"/>
</dbReference>
<evidence type="ECO:0000313" key="4">
    <source>
        <dbReference type="EMBL" id="AFV75904.1"/>
    </source>
</evidence>
<dbReference type="RefSeq" id="WP_016329096.1">
    <property type="nucleotide sequence ID" value="NC_019386.1"/>
</dbReference>
<keyword evidence="5" id="KW-1185">Reference proteome</keyword>
<dbReference type="EMBL" id="CP003249">
    <property type="protein sequence ID" value="AFV75904.1"/>
    <property type="molecule type" value="Genomic_DNA"/>
</dbReference>
<name>K7R4Q1_THEOS</name>
<dbReference type="SUPFAM" id="SSF117074">
    <property type="entry name" value="Hypothetical protein PA1324"/>
    <property type="match status" value="1"/>
</dbReference>
<feature type="chain" id="PRO_5003909980" evidence="2">
    <location>
        <begin position="21"/>
        <end position="875"/>
    </location>
</feature>
<dbReference type="KEGG" id="tos:Theos_0848"/>
<dbReference type="NCBIfam" id="TIGR01451">
    <property type="entry name" value="B_ant_repeat"/>
    <property type="match status" value="1"/>
</dbReference>
<dbReference type="STRING" id="751945.Theos_0848"/>
<dbReference type="eggNOG" id="COG1361">
    <property type="taxonomic scope" value="Bacteria"/>
</dbReference>
<reference evidence="4 5" key="1">
    <citation type="journal article" date="2013" name="Genome Announc.">
        <title>Whole Genome Sequencing of Thermus oshimai JL-2 and Thermus thermophilus JL-18, Incomplete Denitrifiers from the United States Great Basin.</title>
        <authorList>
            <person name="Murugapiran S.K."/>
            <person name="Huntemann M."/>
            <person name="Wei C.L."/>
            <person name="Han J."/>
            <person name="Detter J.C."/>
            <person name="Han C.S."/>
            <person name="Erkkila T.H."/>
            <person name="Teshima H."/>
            <person name="Chen A."/>
            <person name="Kyrpides N."/>
            <person name="Mavrommatis K."/>
            <person name="Markowitz V."/>
            <person name="Szeto E."/>
            <person name="Ivanova N."/>
            <person name="Pagani I."/>
            <person name="Lam J."/>
            <person name="McDonald A.I."/>
            <person name="Dodsworth J.A."/>
            <person name="Pati A."/>
            <person name="Goodwin L."/>
            <person name="Peters L."/>
            <person name="Pitluck S."/>
            <person name="Woyke T."/>
            <person name="Hedlund B.P."/>
        </authorList>
    </citation>
    <scope>NUCLEOTIDE SEQUENCE</scope>
    <source>
        <strain evidence="4 5">JL-2</strain>
    </source>
</reference>
<dbReference type="Pfam" id="PF01345">
    <property type="entry name" value="DUF11"/>
    <property type="match status" value="1"/>
</dbReference>